<comment type="cofactor">
    <cofactor evidence="1">
        <name>Zn(2+)</name>
        <dbReference type="ChEBI" id="CHEBI:29105"/>
    </cofactor>
</comment>
<keyword evidence="4" id="KW-0862">Zinc</keyword>
<evidence type="ECO:0000313" key="8">
    <source>
        <dbReference type="Proteomes" id="UP000215377"/>
    </source>
</evidence>
<evidence type="ECO:0000259" key="6">
    <source>
        <dbReference type="Pfam" id="PF02900"/>
    </source>
</evidence>
<comment type="caution">
    <text evidence="7">The sequence shown here is derived from an EMBL/GenBank/DDBJ whole genome shotgun (WGS) entry which is preliminary data.</text>
</comment>
<dbReference type="CDD" id="cd07363">
    <property type="entry name" value="45_DOPA_Dioxygenase"/>
    <property type="match status" value="1"/>
</dbReference>
<dbReference type="GO" id="GO:0008270">
    <property type="term" value="F:zinc ion binding"/>
    <property type="evidence" value="ECO:0007669"/>
    <property type="project" value="InterPro"/>
</dbReference>
<accession>A0A225NIJ2</accession>
<evidence type="ECO:0000313" key="7">
    <source>
        <dbReference type="EMBL" id="OWU73430.1"/>
    </source>
</evidence>
<protein>
    <submittedName>
        <fullName evidence="7">Aromatic ring-cleaving dioxygenase</fullName>
    </submittedName>
</protein>
<keyword evidence="3" id="KW-0479">Metal-binding</keyword>
<dbReference type="SUPFAM" id="SSF53213">
    <property type="entry name" value="LigB-like"/>
    <property type="match status" value="1"/>
</dbReference>
<evidence type="ECO:0000256" key="5">
    <source>
        <dbReference type="ARBA" id="ARBA00023002"/>
    </source>
</evidence>
<dbReference type="Proteomes" id="UP000215377">
    <property type="component" value="Unassembled WGS sequence"/>
</dbReference>
<dbReference type="GO" id="GO:0008198">
    <property type="term" value="F:ferrous iron binding"/>
    <property type="evidence" value="ECO:0007669"/>
    <property type="project" value="InterPro"/>
</dbReference>
<feature type="domain" description="Extradiol ring-cleavage dioxygenase class III enzyme subunit B" evidence="6">
    <location>
        <begin position="28"/>
        <end position="250"/>
    </location>
</feature>
<sequence length="265" mass="29256">MSERLPTYFISHGGGPWPWIEGMARELKPLGDALARMPNEIGTRPRAVLMISGHWEEDAYTVQTAPHPPMLYDYYNFPPHTYEIAYPAPGDPALAERVAELVSAAGLPVARDADRGYDHGTFVPMAVMYPKADMPLIQLSMRRHYDPAEHFRLGQALAPLRDEGVLIVGSGLSYHNLRNFGPGAKAPSEAFDAWLSEVLTHAPDTRTAEVLDWEQAPSARVCHAEEDHLVPLFTALGAAENDPAERVYHQVDIFGGVTASSWKFG</sequence>
<dbReference type="PANTHER" id="PTHR30096:SF0">
    <property type="entry name" value="4,5-DOPA DIOXYGENASE EXTRADIOL-LIKE PROTEIN"/>
    <property type="match status" value="1"/>
</dbReference>
<evidence type="ECO:0000256" key="1">
    <source>
        <dbReference type="ARBA" id="ARBA00001947"/>
    </source>
</evidence>
<comment type="similarity">
    <text evidence="2">Belongs to the DODA-type extradiol aromatic ring-opening dioxygenase family.</text>
</comment>
<dbReference type="PIRSF" id="PIRSF006157">
    <property type="entry name" value="Doxgns_DODA"/>
    <property type="match status" value="1"/>
</dbReference>
<name>A0A225NIJ2_9RHOB</name>
<evidence type="ECO:0000256" key="4">
    <source>
        <dbReference type="ARBA" id="ARBA00022833"/>
    </source>
</evidence>
<evidence type="ECO:0000256" key="3">
    <source>
        <dbReference type="ARBA" id="ARBA00022723"/>
    </source>
</evidence>
<dbReference type="GO" id="GO:0016702">
    <property type="term" value="F:oxidoreductase activity, acting on single donors with incorporation of molecular oxygen, incorporation of two atoms of oxygen"/>
    <property type="evidence" value="ECO:0007669"/>
    <property type="project" value="UniProtKB-ARBA"/>
</dbReference>
<evidence type="ECO:0000256" key="2">
    <source>
        <dbReference type="ARBA" id="ARBA00007581"/>
    </source>
</evidence>
<reference evidence="7 8" key="1">
    <citation type="submission" date="2013-04" db="EMBL/GenBank/DDBJ databases">
        <title>Oceanicola sp. 22II1-22F33 Genome Sequencing.</title>
        <authorList>
            <person name="Lai Q."/>
            <person name="Li G."/>
            <person name="Shao Z."/>
        </authorList>
    </citation>
    <scope>NUCLEOTIDE SEQUENCE [LARGE SCALE GENOMIC DNA]</scope>
    <source>
        <strain evidence="7 8">22II1-22F33</strain>
    </source>
</reference>
<dbReference type="Gene3D" id="3.40.830.10">
    <property type="entry name" value="LigB-like"/>
    <property type="match status" value="1"/>
</dbReference>
<gene>
    <name evidence="7" type="ORF">ATO3_12180</name>
</gene>
<dbReference type="Pfam" id="PF02900">
    <property type="entry name" value="LigB"/>
    <property type="match status" value="1"/>
</dbReference>
<organism evidence="7 8">
    <name type="scientific">Marinibacterium profundimaris</name>
    <dbReference type="NCBI Taxonomy" id="1679460"/>
    <lineage>
        <taxon>Bacteria</taxon>
        <taxon>Pseudomonadati</taxon>
        <taxon>Pseudomonadota</taxon>
        <taxon>Alphaproteobacteria</taxon>
        <taxon>Rhodobacterales</taxon>
        <taxon>Paracoccaceae</taxon>
        <taxon>Marinibacterium</taxon>
    </lineage>
</organism>
<dbReference type="RefSeq" id="WP_088650141.1">
    <property type="nucleotide sequence ID" value="NZ_AQQR01000004.1"/>
</dbReference>
<keyword evidence="7" id="KW-0223">Dioxygenase</keyword>
<dbReference type="OrthoDB" id="9790889at2"/>
<dbReference type="EMBL" id="AQQR01000004">
    <property type="protein sequence ID" value="OWU73430.1"/>
    <property type="molecule type" value="Genomic_DNA"/>
</dbReference>
<keyword evidence="5" id="KW-0560">Oxidoreductase</keyword>
<dbReference type="PANTHER" id="PTHR30096">
    <property type="entry name" value="4,5-DOPA DIOXYGENASE EXTRADIOL-LIKE PROTEIN"/>
    <property type="match status" value="1"/>
</dbReference>
<keyword evidence="8" id="KW-1185">Reference proteome</keyword>
<proteinExistence type="inferred from homology"/>
<dbReference type="AlphaFoldDB" id="A0A225NIJ2"/>
<dbReference type="InterPro" id="IPR014436">
    <property type="entry name" value="Extradiol_dOase_DODA"/>
</dbReference>
<dbReference type="InterPro" id="IPR004183">
    <property type="entry name" value="Xdiol_dOase_suB"/>
</dbReference>